<dbReference type="PANTHER" id="PTHR34606">
    <property type="entry name" value="BON DOMAIN-CONTAINING PROTEIN"/>
    <property type="match status" value="1"/>
</dbReference>
<dbReference type="InterPro" id="IPR051686">
    <property type="entry name" value="Lipoprotein_DolP"/>
</dbReference>
<feature type="region of interest" description="Disordered" evidence="1">
    <location>
        <begin position="184"/>
        <end position="248"/>
    </location>
</feature>
<evidence type="ECO:0000259" key="2">
    <source>
        <dbReference type="PROSITE" id="PS50914"/>
    </source>
</evidence>
<dbReference type="AlphaFoldDB" id="A0A1T4LPS4"/>
<dbReference type="PROSITE" id="PS50914">
    <property type="entry name" value="BON"/>
    <property type="match status" value="1"/>
</dbReference>
<feature type="compositionally biased region" description="Basic and acidic residues" evidence="1">
    <location>
        <begin position="9"/>
        <end position="22"/>
    </location>
</feature>
<reference evidence="3 4" key="1">
    <citation type="submission" date="2017-02" db="EMBL/GenBank/DDBJ databases">
        <authorList>
            <person name="Peterson S.W."/>
        </authorList>
    </citation>
    <scope>NUCLEOTIDE SEQUENCE [LARGE SCALE GENOMIC DNA]</scope>
    <source>
        <strain evidence="3 4">DSM 21749</strain>
    </source>
</reference>
<dbReference type="RefSeq" id="WP_078756760.1">
    <property type="nucleotide sequence ID" value="NZ_FUXP01000001.1"/>
</dbReference>
<dbReference type="InterPro" id="IPR007055">
    <property type="entry name" value="BON_dom"/>
</dbReference>
<dbReference type="PANTHER" id="PTHR34606:SF15">
    <property type="entry name" value="BON DOMAIN-CONTAINING PROTEIN"/>
    <property type="match status" value="1"/>
</dbReference>
<proteinExistence type="predicted"/>
<organism evidence="3 4">
    <name type="scientific">Lysobacter spongiicola DSM 21749</name>
    <dbReference type="NCBI Taxonomy" id="1122188"/>
    <lineage>
        <taxon>Bacteria</taxon>
        <taxon>Pseudomonadati</taxon>
        <taxon>Pseudomonadota</taxon>
        <taxon>Gammaproteobacteria</taxon>
        <taxon>Lysobacterales</taxon>
        <taxon>Lysobacteraceae</taxon>
        <taxon>Novilysobacter</taxon>
    </lineage>
</organism>
<evidence type="ECO:0000256" key="1">
    <source>
        <dbReference type="SAM" id="MobiDB-lite"/>
    </source>
</evidence>
<feature type="domain" description="BON" evidence="2">
    <location>
        <begin position="118"/>
        <end position="186"/>
    </location>
</feature>
<sequence>MARGNRKGSNQEHQDDNRRAYRDMPSVTNREWGPESRGAEQYSYGYRGQGGYDGFRDARQTDDDYQPGQGGYGEDQGRHAQSGHGRGGIPGQQDGRQQAAHTSRGTHRGRGPRNYTRSDQSIAEELIDRMTDHDELDASEILLNVENAVVKLTGEVPQRRMKHLAEDLADEVRGVRDIENHIKVDKGTSSFGPVGQAVRSGENQAGSGFSSSARIDDPLSQEAIRNGRAGTESAAPERHNANRRDGSD</sequence>
<dbReference type="OrthoDB" id="8963247at2"/>
<gene>
    <name evidence="3" type="ORF">SAMN02745674_00093</name>
</gene>
<dbReference type="Proteomes" id="UP000190061">
    <property type="component" value="Unassembled WGS sequence"/>
</dbReference>
<evidence type="ECO:0000313" key="3">
    <source>
        <dbReference type="EMBL" id="SJZ56464.1"/>
    </source>
</evidence>
<protein>
    <submittedName>
        <fullName evidence="3">BON domain-containing protein</fullName>
    </submittedName>
</protein>
<feature type="compositionally biased region" description="Polar residues" evidence="1">
    <location>
        <begin position="201"/>
        <end position="213"/>
    </location>
</feature>
<accession>A0A1T4LPS4</accession>
<dbReference type="Pfam" id="PF04972">
    <property type="entry name" value="BON"/>
    <property type="match status" value="1"/>
</dbReference>
<keyword evidence="4" id="KW-1185">Reference proteome</keyword>
<evidence type="ECO:0000313" key="4">
    <source>
        <dbReference type="Proteomes" id="UP000190061"/>
    </source>
</evidence>
<feature type="compositionally biased region" description="Basic and acidic residues" evidence="1">
    <location>
        <begin position="235"/>
        <end position="248"/>
    </location>
</feature>
<dbReference type="Gene3D" id="3.30.1340.30">
    <property type="match status" value="1"/>
</dbReference>
<name>A0A1T4LPS4_9GAMM</name>
<feature type="compositionally biased region" description="Polar residues" evidence="1">
    <location>
        <begin position="94"/>
        <end position="103"/>
    </location>
</feature>
<dbReference type="STRING" id="1122188.SAMN02745674_00093"/>
<dbReference type="EMBL" id="FUXP01000001">
    <property type="protein sequence ID" value="SJZ56464.1"/>
    <property type="molecule type" value="Genomic_DNA"/>
</dbReference>
<feature type="region of interest" description="Disordered" evidence="1">
    <location>
        <begin position="1"/>
        <end position="121"/>
    </location>
</feature>